<dbReference type="PRINTS" id="PR02028">
    <property type="entry name" value="CMYCBINDINGP"/>
</dbReference>
<gene>
    <name evidence="2" type="ORF">BWQ96_00273</name>
</gene>
<feature type="compositionally biased region" description="Low complexity" evidence="1">
    <location>
        <begin position="109"/>
        <end position="146"/>
    </location>
</feature>
<dbReference type="AlphaFoldDB" id="A0A2V3J762"/>
<evidence type="ECO:0000313" key="2">
    <source>
        <dbReference type="EMBL" id="PXF50113.1"/>
    </source>
</evidence>
<reference evidence="2 3" key="1">
    <citation type="journal article" date="2018" name="Mol. Biol. Evol.">
        <title>Analysis of the draft genome of the red seaweed Gracilariopsis chorda provides insights into genome size evolution in Rhodophyta.</title>
        <authorList>
            <person name="Lee J."/>
            <person name="Yang E.C."/>
            <person name="Graf L."/>
            <person name="Yang J.H."/>
            <person name="Qiu H."/>
            <person name="Zel Zion U."/>
            <person name="Chan C.X."/>
            <person name="Stephens T.G."/>
            <person name="Weber A.P.M."/>
            <person name="Boo G.H."/>
            <person name="Boo S.M."/>
            <person name="Kim K.M."/>
            <person name="Shin Y."/>
            <person name="Jung M."/>
            <person name="Lee S.J."/>
            <person name="Yim H.S."/>
            <person name="Lee J.H."/>
            <person name="Bhattacharya D."/>
            <person name="Yoon H.S."/>
        </authorList>
    </citation>
    <scope>NUCLEOTIDE SEQUENCE [LARGE SCALE GENOMIC DNA]</scope>
    <source>
        <strain evidence="2 3">SKKU-2015</strain>
        <tissue evidence="2">Whole body</tissue>
    </source>
</reference>
<comment type="caution">
    <text evidence="2">The sequence shown here is derived from an EMBL/GenBank/DDBJ whole genome shotgun (WGS) entry which is preliminary data.</text>
</comment>
<dbReference type="Proteomes" id="UP000247409">
    <property type="component" value="Unassembled WGS sequence"/>
</dbReference>
<keyword evidence="3" id="KW-1185">Reference proteome</keyword>
<protein>
    <submittedName>
        <fullName evidence="2">Uncharacterized protein</fullName>
    </submittedName>
</protein>
<evidence type="ECO:0000313" key="3">
    <source>
        <dbReference type="Proteomes" id="UP000247409"/>
    </source>
</evidence>
<proteinExistence type="predicted"/>
<organism evidence="2 3">
    <name type="scientific">Gracilariopsis chorda</name>
    <dbReference type="NCBI Taxonomy" id="448386"/>
    <lineage>
        <taxon>Eukaryota</taxon>
        <taxon>Rhodophyta</taxon>
        <taxon>Florideophyceae</taxon>
        <taxon>Rhodymeniophycidae</taxon>
        <taxon>Gracilariales</taxon>
        <taxon>Gracilariaceae</taxon>
        <taxon>Gracilariopsis</taxon>
    </lineage>
</organism>
<dbReference type="OrthoDB" id="524165at2759"/>
<name>A0A2V3J762_9FLOR</name>
<dbReference type="EMBL" id="NBIV01000001">
    <property type="protein sequence ID" value="PXF50113.1"/>
    <property type="molecule type" value="Genomic_DNA"/>
</dbReference>
<feature type="region of interest" description="Disordered" evidence="1">
    <location>
        <begin position="53"/>
        <end position="146"/>
    </location>
</feature>
<feature type="compositionally biased region" description="Pro residues" evidence="1">
    <location>
        <begin position="92"/>
        <end position="101"/>
    </location>
</feature>
<sequence>MSSQTDKKEEFRKYLDKGNVLSILTTVLTDLFELEPKPQDPALYLYQKFGEALSKDSKPPAQTAPAEAPQKDIEMNEAPQTISALPSKPAEPEPAPQPPPAQKTTESKPSAPEQSDPPSQPSSQPAPASAAASAANPPLSLPATSQ</sequence>
<accession>A0A2V3J762</accession>
<feature type="compositionally biased region" description="Low complexity" evidence="1">
    <location>
        <begin position="59"/>
        <end position="68"/>
    </location>
</feature>
<evidence type="ECO:0000256" key="1">
    <source>
        <dbReference type="SAM" id="MobiDB-lite"/>
    </source>
</evidence>